<dbReference type="EMBL" id="FPAW01000031">
    <property type="protein sequence ID" value="SFU13145.1"/>
    <property type="molecule type" value="Genomic_DNA"/>
</dbReference>
<dbReference type="GO" id="GO:0045150">
    <property type="term" value="P:acetoin catabolic process"/>
    <property type="evidence" value="ECO:0007669"/>
    <property type="project" value="UniProtKB-UniPathway"/>
</dbReference>
<dbReference type="Pfam" id="PF00850">
    <property type="entry name" value="Hist_deacetyl"/>
    <property type="match status" value="1"/>
</dbReference>
<comment type="similarity">
    <text evidence="2">Belongs to the histone deacetylase family.</text>
</comment>
<protein>
    <recommendedName>
        <fullName evidence="3">Acetoin utilization protein AcuC</fullName>
    </recommendedName>
</protein>
<evidence type="ECO:0000313" key="6">
    <source>
        <dbReference type="EMBL" id="SFU13145.1"/>
    </source>
</evidence>
<sequence>MILAATAVRRPASPPVFIGARIYRGSSYGGKHPLAIPRVPTVIDLCRALGWLPQAAYRASPRAKPKALAAFHTPRYIAALRRAERAQSVSDTTRARFGLGTLSNPVYPEMYRRPATSVGGVLFGASLIAKGGVAYVPGGGTHHGMADRANGFCYFNDPVLAILSLRGQGLNRIAYVDIDAHHCDGVEMALSGHEGVRLVSVHEEGRWPFTGALDDTGGGVAFNLPVPRNLNDTEYQMILDRFILPAVADFRPDAIVLQCGADAVLEDPLSRLALSNNCHWATVAALRPLSDRLLVLGGGGYNPWSVARLWAGVWATLDGRVIPDHLPEAAQSVLSGLRWHRQAGQSPPAHWRTTLRDPARHGEIRDIVRRRIDWLCGRLKAGTS</sequence>
<dbReference type="InterPro" id="IPR037138">
    <property type="entry name" value="His_deacetylse_dom_sf"/>
</dbReference>
<feature type="domain" description="Histone deacetylase" evidence="5">
    <location>
        <begin position="32"/>
        <end position="317"/>
    </location>
</feature>
<accession>A0A1I7DNG3</accession>
<dbReference type="SUPFAM" id="SSF52768">
    <property type="entry name" value="Arginase/deacetylase"/>
    <property type="match status" value="1"/>
</dbReference>
<gene>
    <name evidence="6" type="ORF">SAMN05216236_13124</name>
</gene>
<dbReference type="CDD" id="cd09994">
    <property type="entry name" value="HDAC_AcuC_like"/>
    <property type="match status" value="1"/>
</dbReference>
<evidence type="ECO:0000256" key="1">
    <source>
        <dbReference type="ARBA" id="ARBA00005101"/>
    </source>
</evidence>
<dbReference type="InterPro" id="IPR003085">
    <property type="entry name" value="AcuC"/>
</dbReference>
<dbReference type="eggNOG" id="COG0123">
    <property type="taxonomic scope" value="Bacteria"/>
</dbReference>
<dbReference type="InterPro" id="IPR023696">
    <property type="entry name" value="Ureohydrolase_dom_sf"/>
</dbReference>
<dbReference type="UniPathway" id="UPA00040"/>
<dbReference type="Gene3D" id="3.40.800.20">
    <property type="entry name" value="Histone deacetylase domain"/>
    <property type="match status" value="1"/>
</dbReference>
<evidence type="ECO:0000259" key="5">
    <source>
        <dbReference type="Pfam" id="PF00850"/>
    </source>
</evidence>
<evidence type="ECO:0000256" key="3">
    <source>
        <dbReference type="ARBA" id="ARBA00020218"/>
    </source>
</evidence>
<dbReference type="Proteomes" id="UP000182466">
    <property type="component" value="Unassembled WGS sequence"/>
</dbReference>
<dbReference type="PRINTS" id="PR01270">
    <property type="entry name" value="HDASUPER"/>
</dbReference>
<reference evidence="6 7" key="1">
    <citation type="submission" date="2016-10" db="EMBL/GenBank/DDBJ databases">
        <authorList>
            <person name="de Groot N.N."/>
        </authorList>
    </citation>
    <scope>NUCLEOTIDE SEQUENCE [LARGE SCALE GENOMIC DNA]</scope>
    <source>
        <strain evidence="6 7">CGMCC 1.10959</strain>
    </source>
</reference>
<dbReference type="STRING" id="999627.SAMN05216236_13124"/>
<dbReference type="PANTHER" id="PTHR10625">
    <property type="entry name" value="HISTONE DEACETYLASE HDAC1-RELATED"/>
    <property type="match status" value="1"/>
</dbReference>
<dbReference type="AlphaFoldDB" id="A0A1I7DNG3"/>
<evidence type="ECO:0000256" key="2">
    <source>
        <dbReference type="ARBA" id="ARBA00005947"/>
    </source>
</evidence>
<dbReference type="InterPro" id="IPR000286">
    <property type="entry name" value="HDACs"/>
</dbReference>
<dbReference type="GO" id="GO:0004407">
    <property type="term" value="F:histone deacetylase activity"/>
    <property type="evidence" value="ECO:0007669"/>
    <property type="project" value="TreeGrafter"/>
</dbReference>
<dbReference type="GO" id="GO:0040029">
    <property type="term" value="P:epigenetic regulation of gene expression"/>
    <property type="evidence" value="ECO:0007669"/>
    <property type="project" value="TreeGrafter"/>
</dbReference>
<organism evidence="6 7">
    <name type="scientific">Sedimentitalea nanhaiensis</name>
    <dbReference type="NCBI Taxonomy" id="999627"/>
    <lineage>
        <taxon>Bacteria</taxon>
        <taxon>Pseudomonadati</taxon>
        <taxon>Pseudomonadota</taxon>
        <taxon>Alphaproteobacteria</taxon>
        <taxon>Rhodobacterales</taxon>
        <taxon>Paracoccaceae</taxon>
        <taxon>Sedimentitalea</taxon>
    </lineage>
</organism>
<keyword evidence="7" id="KW-1185">Reference proteome</keyword>
<dbReference type="PANTHER" id="PTHR10625:SF10">
    <property type="entry name" value="HISTONE DEACETYLASE HDAC1"/>
    <property type="match status" value="1"/>
</dbReference>
<evidence type="ECO:0000256" key="4">
    <source>
        <dbReference type="ARBA" id="ARBA00022627"/>
    </source>
</evidence>
<name>A0A1I7DNG3_9RHOB</name>
<evidence type="ECO:0000313" key="7">
    <source>
        <dbReference type="Proteomes" id="UP000182466"/>
    </source>
</evidence>
<keyword evidence="4" id="KW-0006">Acetoin catabolism</keyword>
<dbReference type="InterPro" id="IPR023801">
    <property type="entry name" value="His_deacetylse_dom"/>
</dbReference>
<comment type="pathway">
    <text evidence="1">Ketone degradation; acetoin degradation.</text>
</comment>
<proteinExistence type="inferred from homology"/>